<dbReference type="Proteomes" id="UP001245285">
    <property type="component" value="Unassembled WGS sequence"/>
</dbReference>
<comment type="caution">
    <text evidence="1">The sequence shown here is derived from an EMBL/GenBank/DDBJ whole genome shotgun (WGS) entry which is preliminary data.</text>
</comment>
<protein>
    <submittedName>
        <fullName evidence="1">Metallophosphatase</fullName>
    </submittedName>
</protein>
<dbReference type="EMBL" id="JAVRHO010000013">
    <property type="protein sequence ID" value="MDT0647162.1"/>
    <property type="molecule type" value="Genomic_DNA"/>
</dbReference>
<name>A0ABU3CLE5_9FLAO</name>
<proteinExistence type="predicted"/>
<dbReference type="Gene3D" id="3.60.21.10">
    <property type="match status" value="1"/>
</dbReference>
<dbReference type="RefSeq" id="WP_311495274.1">
    <property type="nucleotide sequence ID" value="NZ_JAVRHO010000013.1"/>
</dbReference>
<keyword evidence="2" id="KW-1185">Reference proteome</keyword>
<dbReference type="InterPro" id="IPR029052">
    <property type="entry name" value="Metallo-depent_PP-like"/>
</dbReference>
<dbReference type="SUPFAM" id="SSF56300">
    <property type="entry name" value="Metallo-dependent phosphatases"/>
    <property type="match status" value="1"/>
</dbReference>
<accession>A0ABU3CLE5</accession>
<evidence type="ECO:0000313" key="2">
    <source>
        <dbReference type="Proteomes" id="UP001245285"/>
    </source>
</evidence>
<reference evidence="1 2" key="1">
    <citation type="submission" date="2023-09" db="EMBL/GenBank/DDBJ databases">
        <authorList>
            <person name="Rey-Velasco X."/>
        </authorList>
    </citation>
    <scope>NUCLEOTIDE SEQUENCE [LARGE SCALE GENOMIC DNA]</scope>
    <source>
        <strain evidence="1 2">F260</strain>
    </source>
</reference>
<sequence>MFIELKSPFSGSLKNQITVLITLFTLNLTFAQQDEIPEGKEISHSIYFTANTGLNENSAAQSIFSQIVQASQQDQDASLVLLGNITENGYPEDEDKRKATEEDLRQKLLQPLKDFNGNVILNPGVNEWRKGGGQENLDDMESFLQDNSDAEFWPNDGCPREPETLSDEVELIMVDSQWFLEDWDDHPYINNKCELKTRDQFFIKFKDDLKDEQNKTIIVAVHHPVMSNTRRGFFQKMGGFSRQSYYNSAMEELRGRLETLASQFDDVIFVSGNDRNMQYLEDDGIPQIISGAAANTEKAKIHEDDHFASDKNGYTKLTVFKDRSSIVRFYEATPAGPKLLFSKFIKRERTRLDEVSYPDRENFGETYKASVYTQEETDKSGFYTFLWGEHYRDIYSRDIEVPVLFLSDLPGNPVPISEGGGNQSRSLRIIDEDEHEYTLREIRKSATRFIQQKIKTHYVRDRIDNTLAERIVQDYYTTSHPYAPFAINDLSAAVDIYHANPRLVYLPKQEELGIFNDGYGNKLYMLEEHVGDENKEFETFGSPDDIISTADLLLELRETKNSYVNEGSYIKARLFDMLIGDWDRHEDQWRWAQFEQQDGRLMYKPIARDRDQAFSKYDGPIIDLLQMGVPVLRAMQTFSGEKLKNVKWFNVAAYPLDKTFIKTATWEDWEEQVEFIQNELSDEKIDAAFEALPEDTKDESIERIKEDLKERRENLLAIARDYYKYLLEFEVITGTEEDDKFLITRKENGRTEIIIENDENIVFENTYNSDMTDEIWIYGLDGDDEFKIEGEGDKLIKLKVIGGEENDIYNFSNTRRAKLYDYKSKKNTIETPGANQWLIDSYDINNYNPQKSRNTTNVLFPSIGFDPDAGFKIGLADTFTTYGLARNPFTTQHNISAFYYFATSGFEVNYSGEFAHIFYNWNFGIDARYTSPNYTLNYFGRGNETSYNEDAVSMDYNRVRIRQWSLAPSLIWRNETGARFHFKPMVESLEVEGNDTEYIGQVFDEENDLFESQLYAGAEIAFQYKNKPQQLAFPRRGMQFDISTGYKRNIDGNDNEFAYLKPSISVVYPLHESGLVVIATKIGSEFIFGEDYEFYHGATLGGNQSLRGYRNERFNGKSAFYQSTDLRAGLVRMETGFVPLRAGISLGHDYGRVWLEDENSEKWHNNYGGSIWINAFSTVTGNVGYYTSEEDNRIMFTLGFNF</sequence>
<organism evidence="1 2">
    <name type="scientific">Autumnicola lenta</name>
    <dbReference type="NCBI Taxonomy" id="3075593"/>
    <lineage>
        <taxon>Bacteria</taxon>
        <taxon>Pseudomonadati</taxon>
        <taxon>Bacteroidota</taxon>
        <taxon>Flavobacteriia</taxon>
        <taxon>Flavobacteriales</taxon>
        <taxon>Flavobacteriaceae</taxon>
        <taxon>Autumnicola</taxon>
    </lineage>
</organism>
<evidence type="ECO:0000313" key="1">
    <source>
        <dbReference type="EMBL" id="MDT0647162.1"/>
    </source>
</evidence>
<gene>
    <name evidence="1" type="ORF">RM545_10725</name>
</gene>